<feature type="compositionally biased region" description="Basic and acidic residues" evidence="1">
    <location>
        <begin position="28"/>
        <end position="40"/>
    </location>
</feature>
<reference evidence="3" key="1">
    <citation type="submission" date="2023-06" db="EMBL/GenBank/DDBJ databases">
        <title>Genome-scale phylogeny and comparative genomics of the fungal order Sordariales.</title>
        <authorList>
            <consortium name="Lawrence Berkeley National Laboratory"/>
            <person name="Hensen N."/>
            <person name="Bonometti L."/>
            <person name="Westerberg I."/>
            <person name="Brannstrom I.O."/>
            <person name="Guillou S."/>
            <person name="Cros-Aarteil S."/>
            <person name="Calhoun S."/>
            <person name="Haridas S."/>
            <person name="Kuo A."/>
            <person name="Mondo S."/>
            <person name="Pangilinan J."/>
            <person name="Riley R."/>
            <person name="LaButti K."/>
            <person name="Andreopoulos B."/>
            <person name="Lipzen A."/>
            <person name="Chen C."/>
            <person name="Yanf M."/>
            <person name="Daum C."/>
            <person name="Ng V."/>
            <person name="Clum A."/>
            <person name="Steindorff A."/>
            <person name="Ohm R."/>
            <person name="Martin F."/>
            <person name="Silar P."/>
            <person name="Natvig D."/>
            <person name="Lalanne C."/>
            <person name="Gautier V."/>
            <person name="Ament-velasquez S.L."/>
            <person name="Kruys A."/>
            <person name="Hutchinson M.I."/>
            <person name="Powell A.J."/>
            <person name="Barry K."/>
            <person name="Miller A.N."/>
            <person name="Grigoriev I.V."/>
            <person name="Debuchy R."/>
            <person name="Gladieux P."/>
            <person name="Thoren M.H."/>
            <person name="Johannesson H."/>
        </authorList>
    </citation>
    <scope>NUCLEOTIDE SEQUENCE</scope>
    <source>
        <strain evidence="3">SMH3391-2</strain>
    </source>
</reference>
<keyword evidence="2" id="KW-0472">Membrane</keyword>
<feature type="region of interest" description="Disordered" evidence="1">
    <location>
        <begin position="361"/>
        <end position="389"/>
    </location>
</feature>
<keyword evidence="2" id="KW-1133">Transmembrane helix</keyword>
<gene>
    <name evidence="3" type="ORF">B0T17DRAFT_590480</name>
</gene>
<sequence length="502" mass="55082">MPIPPFKLPVPIFGPPATFTPPTSPLLRSRDPIRDPESQKPKATTIIVAAVIVGLLLLLVGVIFIRNIRSRHPNPKYIPTPTLKRFWTNWKVPAYRSQHSYEPTGLDDDFTRRNRMQQSNLGSPPVVGTQTRGNLTAGAAAGATATTDGVDRNTSVRSVMTLPVYRPRATENEQVLGREGERDGIDVVVEMPTAEDEEALRENEMAALYQIRVARRRQIEEREERRRLRREARENNNSVALQEIRERMRVQPGRNAEEIEALRNEHERIRETRQRAVSSVSYGDLGVVRADGTRLRANSTESERIGLLSDAASLGTLTGPDGGPLHRRGRSASSAISIDTATETIDSPNLGGSTFSLVTAGQGRSRANSAAETPRLSSTTTRAGSSPEIIDAEDADLGESNMPPPGYDDVSLDDLTVVRSENNQVASGRNSPYNEPPPNYPGPAQTRNARLSVHMDDLAVQAQTIDESPRRSSRGSANFPQLPSLRLSQLPQIVIEPSSARP</sequence>
<evidence type="ECO:0000313" key="3">
    <source>
        <dbReference type="EMBL" id="KAK0624605.1"/>
    </source>
</evidence>
<feature type="region of interest" description="Disordered" evidence="1">
    <location>
        <begin position="313"/>
        <end position="333"/>
    </location>
</feature>
<name>A0AA40C4C9_9PEZI</name>
<evidence type="ECO:0000256" key="2">
    <source>
        <dbReference type="SAM" id="Phobius"/>
    </source>
</evidence>
<evidence type="ECO:0000256" key="1">
    <source>
        <dbReference type="SAM" id="MobiDB-lite"/>
    </source>
</evidence>
<evidence type="ECO:0000313" key="4">
    <source>
        <dbReference type="Proteomes" id="UP001174934"/>
    </source>
</evidence>
<keyword evidence="4" id="KW-1185">Reference proteome</keyword>
<dbReference type="AlphaFoldDB" id="A0AA40C4C9"/>
<feature type="transmembrane region" description="Helical" evidence="2">
    <location>
        <begin position="46"/>
        <end position="65"/>
    </location>
</feature>
<accession>A0AA40C4C9</accession>
<dbReference type="EMBL" id="JAULSR010000003">
    <property type="protein sequence ID" value="KAK0624605.1"/>
    <property type="molecule type" value="Genomic_DNA"/>
</dbReference>
<feature type="region of interest" description="Disordered" evidence="1">
    <location>
        <begin position="424"/>
        <end position="448"/>
    </location>
</feature>
<keyword evidence="2" id="KW-0812">Transmembrane</keyword>
<protein>
    <submittedName>
        <fullName evidence="3">Uncharacterized protein</fullName>
    </submittedName>
</protein>
<feature type="region of interest" description="Disordered" evidence="1">
    <location>
        <begin position="20"/>
        <end position="40"/>
    </location>
</feature>
<feature type="region of interest" description="Disordered" evidence="1">
    <location>
        <begin position="460"/>
        <end position="502"/>
    </location>
</feature>
<feature type="compositionally biased region" description="Low complexity" evidence="1">
    <location>
        <begin position="480"/>
        <end position="492"/>
    </location>
</feature>
<comment type="caution">
    <text evidence="3">The sequence shown here is derived from an EMBL/GenBank/DDBJ whole genome shotgun (WGS) entry which is preliminary data.</text>
</comment>
<organism evidence="3 4">
    <name type="scientific">Bombardia bombarda</name>
    <dbReference type="NCBI Taxonomy" id="252184"/>
    <lineage>
        <taxon>Eukaryota</taxon>
        <taxon>Fungi</taxon>
        <taxon>Dikarya</taxon>
        <taxon>Ascomycota</taxon>
        <taxon>Pezizomycotina</taxon>
        <taxon>Sordariomycetes</taxon>
        <taxon>Sordariomycetidae</taxon>
        <taxon>Sordariales</taxon>
        <taxon>Lasiosphaeriaceae</taxon>
        <taxon>Bombardia</taxon>
    </lineage>
</organism>
<dbReference type="Proteomes" id="UP001174934">
    <property type="component" value="Unassembled WGS sequence"/>
</dbReference>
<feature type="compositionally biased region" description="Polar residues" evidence="1">
    <location>
        <begin position="365"/>
        <end position="384"/>
    </location>
</feature>
<proteinExistence type="predicted"/>